<dbReference type="Proteomes" id="UP000238916">
    <property type="component" value="Unassembled WGS sequence"/>
</dbReference>
<dbReference type="PANTHER" id="PTHR38133:SF1">
    <property type="entry name" value="SLR1429 PROTEIN"/>
    <property type="match status" value="1"/>
</dbReference>
<sequence length="268" mass="29696">MAYDSGFPEYIPVAEKRKQAQKSVEKLKKKNPDISPVIIEGSKLTKTWWGKSWNKNLESYSDYSNRIGRGRSYVRHGAVLDLKMTQGKITGLVQGSASKPYQVTIVIQTLPKNIWEALTNDCAGKIDSLQELIDGKFPKALAEMFTAKGKGLFPAPKEISLKCSCPDYATMCKHVAAVLYGVGARLDDDPSLFFALRDVKIEDLISETISKKAQTLLEKSRVKSRRVIEDSDISGMFGIELETEVNKQLKGSVTKKVAGKKKSAKTSD</sequence>
<dbReference type="Pfam" id="PF04434">
    <property type="entry name" value="SWIM"/>
    <property type="match status" value="1"/>
</dbReference>
<keyword evidence="1" id="KW-0862">Zinc</keyword>
<dbReference type="EMBL" id="OMOF01000105">
    <property type="protein sequence ID" value="SPF38640.1"/>
    <property type="molecule type" value="Genomic_DNA"/>
</dbReference>
<dbReference type="InterPro" id="IPR007527">
    <property type="entry name" value="Znf_SWIM"/>
</dbReference>
<dbReference type="GO" id="GO:0008270">
    <property type="term" value="F:zinc ion binding"/>
    <property type="evidence" value="ECO:0007669"/>
    <property type="project" value="UniProtKB-KW"/>
</dbReference>
<keyword evidence="1" id="KW-0479">Metal-binding</keyword>
<evidence type="ECO:0000313" key="4">
    <source>
        <dbReference type="Proteomes" id="UP000238916"/>
    </source>
</evidence>
<keyword evidence="1" id="KW-0863">Zinc-finger</keyword>
<organism evidence="3 4">
    <name type="scientific">Candidatus Desulfosporosinus infrequens</name>
    <dbReference type="NCBI Taxonomy" id="2043169"/>
    <lineage>
        <taxon>Bacteria</taxon>
        <taxon>Bacillati</taxon>
        <taxon>Bacillota</taxon>
        <taxon>Clostridia</taxon>
        <taxon>Eubacteriales</taxon>
        <taxon>Desulfitobacteriaceae</taxon>
        <taxon>Desulfosporosinus</taxon>
    </lineage>
</organism>
<dbReference type="AlphaFoldDB" id="A0A2U3KGJ7"/>
<name>A0A2U3KGJ7_9FIRM</name>
<dbReference type="OrthoDB" id="188274at2"/>
<dbReference type="PANTHER" id="PTHR38133">
    <property type="entry name" value="SLR1429 PROTEIN"/>
    <property type="match status" value="1"/>
</dbReference>
<reference evidence="4" key="1">
    <citation type="submission" date="2018-02" db="EMBL/GenBank/DDBJ databases">
        <authorList>
            <person name="Hausmann B."/>
        </authorList>
    </citation>
    <scope>NUCLEOTIDE SEQUENCE [LARGE SCALE GENOMIC DNA]</scope>
    <source>
        <strain evidence="4">Peat soil MAG SbF1</strain>
    </source>
</reference>
<evidence type="ECO:0000259" key="2">
    <source>
        <dbReference type="PROSITE" id="PS50966"/>
    </source>
</evidence>
<gene>
    <name evidence="3" type="ORF">SBF1_1930016</name>
</gene>
<dbReference type="PROSITE" id="PS50966">
    <property type="entry name" value="ZF_SWIM"/>
    <property type="match status" value="1"/>
</dbReference>
<accession>A0A2U3KGJ7</accession>
<evidence type="ECO:0000256" key="1">
    <source>
        <dbReference type="PROSITE-ProRule" id="PRU00325"/>
    </source>
</evidence>
<feature type="domain" description="SWIM-type" evidence="2">
    <location>
        <begin position="153"/>
        <end position="183"/>
    </location>
</feature>
<proteinExistence type="predicted"/>
<protein>
    <recommendedName>
        <fullName evidence="2">SWIM-type domain-containing protein</fullName>
    </recommendedName>
</protein>
<evidence type="ECO:0000313" key="3">
    <source>
        <dbReference type="EMBL" id="SPF38640.1"/>
    </source>
</evidence>